<dbReference type="InterPro" id="IPR052163">
    <property type="entry name" value="DGC-Regulatory_Protein"/>
</dbReference>
<dbReference type="InterPro" id="IPR029787">
    <property type="entry name" value="Nucleotide_cyclase"/>
</dbReference>
<reference evidence="2 3" key="1">
    <citation type="submission" date="2020-03" db="EMBL/GenBank/DDBJ databases">
        <title>Complete genome sequence of Shewanella sp.</title>
        <authorList>
            <person name="Kim Y.-S."/>
            <person name="Kim S.-J."/>
            <person name="Jung H.-K."/>
            <person name="Kim K.-H."/>
        </authorList>
    </citation>
    <scope>NUCLEOTIDE SEQUENCE [LARGE SCALE GENOMIC DNA]</scope>
    <source>
        <strain evidence="2 3">PN3F2</strain>
    </source>
</reference>
<dbReference type="EMBL" id="CP050313">
    <property type="protein sequence ID" value="QIR15508.1"/>
    <property type="molecule type" value="Genomic_DNA"/>
</dbReference>
<dbReference type="PANTHER" id="PTHR46663:SF2">
    <property type="entry name" value="GGDEF DOMAIN-CONTAINING PROTEIN"/>
    <property type="match status" value="1"/>
</dbReference>
<evidence type="ECO:0000313" key="2">
    <source>
        <dbReference type="EMBL" id="QIR15508.1"/>
    </source>
</evidence>
<dbReference type="Pfam" id="PF00990">
    <property type="entry name" value="GGDEF"/>
    <property type="match status" value="1"/>
</dbReference>
<dbReference type="Gene3D" id="3.30.70.270">
    <property type="match status" value="1"/>
</dbReference>
<protein>
    <submittedName>
        <fullName evidence="2">Sensor domain-containing diguanylate cyclase</fullName>
    </submittedName>
</protein>
<evidence type="ECO:0000313" key="3">
    <source>
        <dbReference type="Proteomes" id="UP000502608"/>
    </source>
</evidence>
<sequence>MVGRNPVFLKDEVTNKEYFWGFVSALLFLDDLLSVTELNNYEQKGYAYRLSRKHPDTGEVILISTSKNEIGEHSLEGTIEVPNGEWYLQMSDPNPLPSFVRELAFFSSLLVSLFIVALLRKILNQPRILKGVVETQTRELQHLAHHDPLTKLSNRSKLKEAVERALSQYKRYRVGSALLIIDLDNFKPINDICGHDVGDTVLKIISDRIRSSARDMDTVARMGEMSLP</sequence>
<dbReference type="SUPFAM" id="SSF55073">
    <property type="entry name" value="Nucleotide cyclase"/>
    <property type="match status" value="1"/>
</dbReference>
<organism evidence="2 3">
    <name type="scientific">Shewanella aestuarii</name>
    <dbReference type="NCBI Taxonomy" id="1028752"/>
    <lineage>
        <taxon>Bacteria</taxon>
        <taxon>Pseudomonadati</taxon>
        <taxon>Pseudomonadota</taxon>
        <taxon>Gammaproteobacteria</taxon>
        <taxon>Alteromonadales</taxon>
        <taxon>Shewanellaceae</taxon>
        <taxon>Shewanella</taxon>
    </lineage>
</organism>
<dbReference type="Proteomes" id="UP000502608">
    <property type="component" value="Chromosome"/>
</dbReference>
<dbReference type="NCBIfam" id="TIGR00254">
    <property type="entry name" value="GGDEF"/>
    <property type="match status" value="1"/>
</dbReference>
<feature type="domain" description="GGDEF" evidence="1">
    <location>
        <begin position="174"/>
        <end position="228"/>
    </location>
</feature>
<dbReference type="InterPro" id="IPR000160">
    <property type="entry name" value="GGDEF_dom"/>
</dbReference>
<dbReference type="InterPro" id="IPR043128">
    <property type="entry name" value="Rev_trsase/Diguanyl_cyclase"/>
</dbReference>
<dbReference type="CDD" id="cd01949">
    <property type="entry name" value="GGDEF"/>
    <property type="match status" value="1"/>
</dbReference>
<name>A0A6G9QM87_9GAMM</name>
<dbReference type="KEGG" id="saes:HBH39_14245"/>
<dbReference type="PROSITE" id="PS50887">
    <property type="entry name" value="GGDEF"/>
    <property type="match status" value="1"/>
</dbReference>
<dbReference type="SMART" id="SM00267">
    <property type="entry name" value="GGDEF"/>
    <property type="match status" value="1"/>
</dbReference>
<evidence type="ECO:0000259" key="1">
    <source>
        <dbReference type="PROSITE" id="PS50887"/>
    </source>
</evidence>
<keyword evidence="3" id="KW-1185">Reference proteome</keyword>
<dbReference type="PANTHER" id="PTHR46663">
    <property type="entry name" value="DIGUANYLATE CYCLASE DGCT-RELATED"/>
    <property type="match status" value="1"/>
</dbReference>
<gene>
    <name evidence="2" type="ORF">HBH39_14245</name>
</gene>
<accession>A0A6G9QM87</accession>
<dbReference type="AlphaFoldDB" id="A0A6G9QM87"/>
<proteinExistence type="predicted"/>